<dbReference type="InterPro" id="IPR003593">
    <property type="entry name" value="AAA+_ATPase"/>
</dbReference>
<evidence type="ECO:0000256" key="1">
    <source>
        <dbReference type="ARBA" id="ARBA00022448"/>
    </source>
</evidence>
<sequence>MSARLAARGVRVAYGPSVVLDDVDLDVRGGELVALVGPNGAGKSTLLAVLSGDPRPDAGRVLLDGVDLRRQPLVDLARRRAVMLQEARVSFAFRALDVVAMGRHPWRGTPRAAEDDAVVARAMADADVAHLAPRTFPTLSGGEKARVAFARTLAQQGDVLLLDEPTAALDVRHQEAVLARARAAARAGAAVVVVLHDLTLAAAYADRVVVLATGRVRADGPPHDVLTAALLTEVYEHPVDVWHRPGTTDDGLPELLVLPVRAASAAAPARVTEETA</sequence>
<dbReference type="InterPro" id="IPR027417">
    <property type="entry name" value="P-loop_NTPase"/>
</dbReference>
<dbReference type="SUPFAM" id="SSF52540">
    <property type="entry name" value="P-loop containing nucleoside triphosphate hydrolases"/>
    <property type="match status" value="1"/>
</dbReference>
<dbReference type="SMART" id="SM00382">
    <property type="entry name" value="AAA"/>
    <property type="match status" value="1"/>
</dbReference>
<gene>
    <name evidence="6" type="ORF">JO380_000649</name>
</gene>
<reference evidence="6 7" key="1">
    <citation type="submission" date="2023-07" db="EMBL/GenBank/DDBJ databases">
        <title>Sequencing the genomes of 1000 actinobacteria strains.</title>
        <authorList>
            <person name="Klenk H.-P."/>
        </authorList>
    </citation>
    <scope>NUCLEOTIDE SEQUENCE [LARGE SCALE GENOMIC DNA]</scope>
    <source>
        <strain evidence="6 7">DSM 14785</strain>
    </source>
</reference>
<dbReference type="InterPro" id="IPR003439">
    <property type="entry name" value="ABC_transporter-like_ATP-bd"/>
</dbReference>
<keyword evidence="4" id="KW-1278">Translocase</keyword>
<organism evidence="6 7">
    <name type="scientific">Cellulomonas iranensis</name>
    <dbReference type="NCBI Taxonomy" id="76862"/>
    <lineage>
        <taxon>Bacteria</taxon>
        <taxon>Bacillati</taxon>
        <taxon>Actinomycetota</taxon>
        <taxon>Actinomycetes</taxon>
        <taxon>Micrococcales</taxon>
        <taxon>Cellulomonadaceae</taxon>
        <taxon>Cellulomonas</taxon>
    </lineage>
</organism>
<proteinExistence type="predicted"/>
<comment type="caution">
    <text evidence="6">The sequence shown here is derived from an EMBL/GenBank/DDBJ whole genome shotgun (WGS) entry which is preliminary data.</text>
</comment>
<keyword evidence="2" id="KW-0547">Nucleotide-binding</keyword>
<dbReference type="PROSITE" id="PS00211">
    <property type="entry name" value="ABC_TRANSPORTER_1"/>
    <property type="match status" value="1"/>
</dbReference>
<dbReference type="PANTHER" id="PTHR42794">
    <property type="entry name" value="HEMIN IMPORT ATP-BINDING PROTEIN HMUV"/>
    <property type="match status" value="1"/>
</dbReference>
<dbReference type="Pfam" id="PF00005">
    <property type="entry name" value="ABC_tran"/>
    <property type="match status" value="1"/>
</dbReference>
<dbReference type="NCBIfam" id="NF010068">
    <property type="entry name" value="PRK13548.1"/>
    <property type="match status" value="1"/>
</dbReference>
<evidence type="ECO:0000313" key="7">
    <source>
        <dbReference type="Proteomes" id="UP001240250"/>
    </source>
</evidence>
<keyword evidence="1" id="KW-0813">Transport</keyword>
<evidence type="ECO:0000256" key="3">
    <source>
        <dbReference type="ARBA" id="ARBA00022840"/>
    </source>
</evidence>
<dbReference type="GO" id="GO:0005524">
    <property type="term" value="F:ATP binding"/>
    <property type="evidence" value="ECO:0007669"/>
    <property type="project" value="UniProtKB-KW"/>
</dbReference>
<evidence type="ECO:0000256" key="2">
    <source>
        <dbReference type="ARBA" id="ARBA00022741"/>
    </source>
</evidence>
<keyword evidence="3 6" id="KW-0067">ATP-binding</keyword>
<dbReference type="InterPro" id="IPR017871">
    <property type="entry name" value="ABC_transporter-like_CS"/>
</dbReference>
<name>A0ABU0GGP8_9CELL</name>
<dbReference type="PANTHER" id="PTHR42794:SF1">
    <property type="entry name" value="HEMIN IMPORT ATP-BINDING PROTEIN HMUV"/>
    <property type="match status" value="1"/>
</dbReference>
<dbReference type="Proteomes" id="UP001240250">
    <property type="component" value="Unassembled WGS sequence"/>
</dbReference>
<evidence type="ECO:0000256" key="4">
    <source>
        <dbReference type="ARBA" id="ARBA00022967"/>
    </source>
</evidence>
<dbReference type="Gene3D" id="3.40.50.300">
    <property type="entry name" value="P-loop containing nucleotide triphosphate hydrolases"/>
    <property type="match status" value="1"/>
</dbReference>
<keyword evidence="7" id="KW-1185">Reference proteome</keyword>
<dbReference type="RefSeq" id="WP_070318837.1">
    <property type="nucleotide sequence ID" value="NZ_JAUSVM010000001.1"/>
</dbReference>
<feature type="domain" description="ABC transporter" evidence="5">
    <location>
        <begin position="5"/>
        <end position="238"/>
    </location>
</feature>
<dbReference type="PROSITE" id="PS50893">
    <property type="entry name" value="ABC_TRANSPORTER_2"/>
    <property type="match status" value="1"/>
</dbReference>
<evidence type="ECO:0000259" key="5">
    <source>
        <dbReference type="PROSITE" id="PS50893"/>
    </source>
</evidence>
<protein>
    <submittedName>
        <fullName evidence="6">Iron complex transport system ATP-binding protein</fullName>
    </submittedName>
</protein>
<accession>A0ABU0GGP8</accession>
<evidence type="ECO:0000313" key="6">
    <source>
        <dbReference type="EMBL" id="MDQ0424268.1"/>
    </source>
</evidence>
<dbReference type="EMBL" id="JAUSVM010000001">
    <property type="protein sequence ID" value="MDQ0424268.1"/>
    <property type="molecule type" value="Genomic_DNA"/>
</dbReference>